<evidence type="ECO:0000313" key="2">
    <source>
        <dbReference type="Proteomes" id="UP001234880"/>
    </source>
</evidence>
<organism evidence="1 2">
    <name type="scientific">Streptomyces demainii</name>
    <dbReference type="NCBI Taxonomy" id="588122"/>
    <lineage>
        <taxon>Bacteria</taxon>
        <taxon>Bacillati</taxon>
        <taxon>Actinomycetota</taxon>
        <taxon>Actinomycetes</taxon>
        <taxon>Kitasatosporales</taxon>
        <taxon>Streptomycetaceae</taxon>
        <taxon>Streptomyces</taxon>
    </lineage>
</organism>
<dbReference type="RefSeq" id="WP_307110840.1">
    <property type="nucleotide sequence ID" value="NZ_JAURUE010000001.1"/>
</dbReference>
<dbReference type="EMBL" id="JAURUE010000001">
    <property type="protein sequence ID" value="MDP9611549.1"/>
    <property type="molecule type" value="Genomic_DNA"/>
</dbReference>
<evidence type="ECO:0000313" key="1">
    <source>
        <dbReference type="EMBL" id="MDP9611549.1"/>
    </source>
</evidence>
<dbReference type="Proteomes" id="UP001234880">
    <property type="component" value="Unassembled WGS sequence"/>
</dbReference>
<name>A0ABT9KSY3_9ACTN</name>
<accession>A0ABT9KSY3</accession>
<reference evidence="1 2" key="1">
    <citation type="submission" date="2023-07" db="EMBL/GenBank/DDBJ databases">
        <title>Sequencing the genomes of 1000 actinobacteria strains.</title>
        <authorList>
            <person name="Klenk H.-P."/>
        </authorList>
    </citation>
    <scope>NUCLEOTIDE SEQUENCE [LARGE SCALE GENOMIC DNA]</scope>
    <source>
        <strain evidence="1 2">DSM 41600</strain>
    </source>
</reference>
<proteinExistence type="predicted"/>
<gene>
    <name evidence="1" type="ORF">JOF35_003826</name>
</gene>
<keyword evidence="2" id="KW-1185">Reference proteome</keyword>
<evidence type="ECO:0008006" key="3">
    <source>
        <dbReference type="Google" id="ProtNLM"/>
    </source>
</evidence>
<comment type="caution">
    <text evidence="1">The sequence shown here is derived from an EMBL/GenBank/DDBJ whole genome shotgun (WGS) entry which is preliminary data.</text>
</comment>
<protein>
    <recommendedName>
        <fullName evidence="3">Peptidoglycan-binding protein</fullName>
    </recommendedName>
</protein>
<sequence>MTITGKGDPSSDELEILKKYFGSGSGGKSSGGGRVFMGTTWDTSGPHGGSGAVAPDKKPTNIWVSEEEAMNDFYNWSNKQQRDFLAKGIIGGQLKLGDGPVEAGKFWSKLVKEAAKYGAAGKKVSPLDILAAYVGSSGGKSAWVRQGDFEINSVTGEKRYVGPRFKTETQSRVDLTDPDTARAMATKLFQDMMGRDPGAGELTAFGRALNEAERSSPVVQTTTTEYDMKTGESIGANTTSSGGLTADARAYIGEQQIKKKKEYGVNQAVTTYQNALENLIYGAPDGTG</sequence>